<evidence type="ECO:0000256" key="1">
    <source>
        <dbReference type="SAM" id="MobiDB-lite"/>
    </source>
</evidence>
<comment type="caution">
    <text evidence="4">The sequence shown here is derived from an EMBL/GenBank/DDBJ whole genome shotgun (WGS) entry which is preliminary data.</text>
</comment>
<keyword evidence="5" id="KW-1185">Reference proteome</keyword>
<feature type="domain" description="DUF4955" evidence="3">
    <location>
        <begin position="411"/>
        <end position="532"/>
    </location>
</feature>
<dbReference type="EMBL" id="JAGHQL010000345">
    <property type="protein sequence ID" value="KAH0533833.1"/>
    <property type="molecule type" value="Genomic_DNA"/>
</dbReference>
<sequence length="532" mass="58350">MAEESVKGKGNGMETTPIHISRASGRRARAGFNLEWSMVFEVVMKAKALEEMMSKPPLCGNRTGVREEQAMPVNHTETMLRLGEVPLPKIEVKANIRDFGAKGDGTTDDTAAFKKAIEVTEQGAILIPAGRYILSEIIYIRRPNLVLRGEGTDKTTLFFSKPLEQLKPNIGATTTGVATSNYSWSGGLIWVEGMQGGARLGTVAERAPRGTSTIVIDKAAAVKPGQYIEIYMEDQGDGSLLQHLYNGQSDDVSQIKKARCIFVSKVTAVDGARITLERRLRTDVDPKWKPSVKIYAPTVTEVGIEDLSFEFPNIPYRGHFKEDGYNPLTFVGGTAHCWARNIRVVNADSGPFVAGSFITVDGFVLESSRQAVDAKGGEQGHHGFTMGNDGLLKNFDFRCRFIHDISVEMCAGAVISNGKGVDLCFDNHKRFPHSNLFTQLDLGAGTRMYRCGGGAKLGRNSAAWTTFWNITAKNELHWPPNGFGPDLMNLIGLHSKDTAVLNTQGRWFEPIPPATIQPKNLYEAQLAKRLGK</sequence>
<proteinExistence type="predicted"/>
<reference evidence="4" key="1">
    <citation type="submission" date="2021-03" db="EMBL/GenBank/DDBJ databases">
        <title>Comparative genomics and phylogenomic investigation of the class Geoglossomycetes provide insights into ecological specialization and systematics.</title>
        <authorList>
            <person name="Melie T."/>
            <person name="Pirro S."/>
            <person name="Miller A.N."/>
            <person name="Quandt A."/>
        </authorList>
    </citation>
    <scope>NUCLEOTIDE SEQUENCE</scope>
    <source>
        <strain evidence="4">GBOQ0MN5Z8</strain>
    </source>
</reference>
<evidence type="ECO:0000313" key="5">
    <source>
        <dbReference type="Proteomes" id="UP000698800"/>
    </source>
</evidence>
<dbReference type="Pfam" id="PF12708">
    <property type="entry name" value="Pect-lyase_RHGA_epim"/>
    <property type="match status" value="1"/>
</dbReference>
<organism evidence="4 5">
    <name type="scientific">Glutinoglossum americanum</name>
    <dbReference type="NCBI Taxonomy" id="1670608"/>
    <lineage>
        <taxon>Eukaryota</taxon>
        <taxon>Fungi</taxon>
        <taxon>Dikarya</taxon>
        <taxon>Ascomycota</taxon>
        <taxon>Pezizomycotina</taxon>
        <taxon>Geoglossomycetes</taxon>
        <taxon>Geoglossales</taxon>
        <taxon>Geoglossaceae</taxon>
        <taxon>Glutinoglossum</taxon>
    </lineage>
</organism>
<dbReference type="Pfam" id="PF16315">
    <property type="entry name" value="DUF4955"/>
    <property type="match status" value="1"/>
</dbReference>
<dbReference type="AlphaFoldDB" id="A0A9P8KTT2"/>
<name>A0A9P8KTT2_9PEZI</name>
<dbReference type="InterPro" id="IPR024535">
    <property type="entry name" value="RHGA/B-epi-like_pectate_lyase"/>
</dbReference>
<protein>
    <recommendedName>
        <fullName evidence="6">Pectate lyase superfamily protein domain-containing protein</fullName>
    </recommendedName>
</protein>
<gene>
    <name evidence="4" type="ORF">FGG08_007539</name>
</gene>
<evidence type="ECO:0000259" key="2">
    <source>
        <dbReference type="Pfam" id="PF12708"/>
    </source>
</evidence>
<evidence type="ECO:0008006" key="6">
    <source>
        <dbReference type="Google" id="ProtNLM"/>
    </source>
</evidence>
<dbReference type="OrthoDB" id="1046782at2759"/>
<dbReference type="Gene3D" id="2.160.20.10">
    <property type="entry name" value="Single-stranded right-handed beta-helix, Pectin lyase-like"/>
    <property type="match status" value="1"/>
</dbReference>
<dbReference type="InterPro" id="IPR011050">
    <property type="entry name" value="Pectin_lyase_fold/virulence"/>
</dbReference>
<dbReference type="InterPro" id="IPR012334">
    <property type="entry name" value="Pectin_lyas_fold"/>
</dbReference>
<accession>A0A9P8KTT2</accession>
<evidence type="ECO:0000313" key="4">
    <source>
        <dbReference type="EMBL" id="KAH0533833.1"/>
    </source>
</evidence>
<feature type="region of interest" description="Disordered" evidence="1">
    <location>
        <begin position="1"/>
        <end position="24"/>
    </location>
</feature>
<dbReference type="SUPFAM" id="SSF51126">
    <property type="entry name" value="Pectin lyase-like"/>
    <property type="match status" value="1"/>
</dbReference>
<feature type="domain" description="Rhamnogalacturonase A/B/Epimerase-like pectate lyase" evidence="2">
    <location>
        <begin position="95"/>
        <end position="159"/>
    </location>
</feature>
<dbReference type="InterPro" id="IPR032532">
    <property type="entry name" value="DUF4955"/>
</dbReference>
<evidence type="ECO:0000259" key="3">
    <source>
        <dbReference type="Pfam" id="PF16315"/>
    </source>
</evidence>
<dbReference type="Proteomes" id="UP000698800">
    <property type="component" value="Unassembled WGS sequence"/>
</dbReference>